<sequence>MPFFLQHKSPKTERTTPSIQIPMMRPLPVLVPALLTCCVLWSLWPQCTAFMVTDVEHPEPSFASRMELFEHVLLNDDRWLQVLKEKVKVDKIRVRYEETNNNKKVLNDHFRLVEEGLKETTALAVLQKLMNQCPWSGTCVNYTASVLSNAFTCHTYNNIAFVLSRVKKVDTTARNNMEENIKHDKLDEMLEDVRMTFVVFMDKLAVVDGGLKVLSNGLYDYDSGDEQGSDLVQINVLEALLKEVDDKLAKNCHKTSEEEIMWYMKQCYTAQIGEYQSLDAALTDFNNLINCMIEIYDLFNVQTMPIETWLRVLEYRVPISKNINLFVNDKAFERTRESGMSERLRAAIVQSRTEESMIEKKHKKMTKKKKKLEKIQKLKKTQSSS</sequence>
<gene>
    <name evidence="2" type="ORF">AGLY_007144</name>
</gene>
<proteinExistence type="predicted"/>
<evidence type="ECO:0000256" key="1">
    <source>
        <dbReference type="SAM" id="MobiDB-lite"/>
    </source>
</evidence>
<evidence type="ECO:0000313" key="3">
    <source>
        <dbReference type="Proteomes" id="UP000475862"/>
    </source>
</evidence>
<evidence type="ECO:0000313" key="2">
    <source>
        <dbReference type="EMBL" id="KAE9536355.1"/>
    </source>
</evidence>
<dbReference type="AlphaFoldDB" id="A0A6G0TP71"/>
<reference evidence="2 3" key="1">
    <citation type="submission" date="2019-08" db="EMBL/GenBank/DDBJ databases">
        <title>The genome of the soybean aphid Biotype 1, its phylome, world population structure and adaptation to the North American continent.</title>
        <authorList>
            <person name="Giordano R."/>
            <person name="Donthu R.K."/>
            <person name="Hernandez A.G."/>
            <person name="Wright C.L."/>
            <person name="Zimin A.V."/>
        </authorList>
    </citation>
    <scope>NUCLEOTIDE SEQUENCE [LARGE SCALE GENOMIC DNA]</scope>
    <source>
        <tissue evidence="2">Whole aphids</tissue>
    </source>
</reference>
<dbReference type="EMBL" id="VYZN01000023">
    <property type="protein sequence ID" value="KAE9536355.1"/>
    <property type="molecule type" value="Genomic_DNA"/>
</dbReference>
<comment type="caution">
    <text evidence="2">The sequence shown here is derived from an EMBL/GenBank/DDBJ whole genome shotgun (WGS) entry which is preliminary data.</text>
</comment>
<name>A0A6G0TP71_APHGL</name>
<accession>A0A6G0TP71</accession>
<dbReference type="OrthoDB" id="6626252at2759"/>
<feature type="compositionally biased region" description="Basic residues" evidence="1">
    <location>
        <begin position="360"/>
        <end position="385"/>
    </location>
</feature>
<protein>
    <submittedName>
        <fullName evidence="2">Uncharacterized protein</fullName>
    </submittedName>
</protein>
<feature type="region of interest" description="Disordered" evidence="1">
    <location>
        <begin position="358"/>
        <end position="385"/>
    </location>
</feature>
<organism evidence="2 3">
    <name type="scientific">Aphis glycines</name>
    <name type="common">Soybean aphid</name>
    <dbReference type="NCBI Taxonomy" id="307491"/>
    <lineage>
        <taxon>Eukaryota</taxon>
        <taxon>Metazoa</taxon>
        <taxon>Ecdysozoa</taxon>
        <taxon>Arthropoda</taxon>
        <taxon>Hexapoda</taxon>
        <taxon>Insecta</taxon>
        <taxon>Pterygota</taxon>
        <taxon>Neoptera</taxon>
        <taxon>Paraneoptera</taxon>
        <taxon>Hemiptera</taxon>
        <taxon>Sternorrhyncha</taxon>
        <taxon>Aphidomorpha</taxon>
        <taxon>Aphidoidea</taxon>
        <taxon>Aphididae</taxon>
        <taxon>Aphidini</taxon>
        <taxon>Aphis</taxon>
        <taxon>Aphis</taxon>
    </lineage>
</organism>
<dbReference type="Proteomes" id="UP000475862">
    <property type="component" value="Unassembled WGS sequence"/>
</dbReference>
<keyword evidence="3" id="KW-1185">Reference proteome</keyword>